<dbReference type="EMBL" id="QNGE01011311">
    <property type="protein sequence ID" value="KAA3670346.1"/>
    <property type="molecule type" value="Genomic_DNA"/>
</dbReference>
<dbReference type="Pfam" id="PF02204">
    <property type="entry name" value="VPS9"/>
    <property type="match status" value="1"/>
</dbReference>
<dbReference type="SMART" id="SM00167">
    <property type="entry name" value="VPS9"/>
    <property type="match status" value="1"/>
</dbReference>
<dbReference type="PROSITE" id="PS51205">
    <property type="entry name" value="VPS9"/>
    <property type="match status" value="1"/>
</dbReference>
<dbReference type="InterPro" id="IPR037191">
    <property type="entry name" value="VPS9_dom_sf"/>
</dbReference>
<reference evidence="2 3" key="1">
    <citation type="journal article" date="2019" name="Gigascience">
        <title>Whole-genome sequence of the oriental lung fluke Paragonimus westermani.</title>
        <authorList>
            <person name="Oey H."/>
            <person name="Zakrzewski M."/>
            <person name="Narain K."/>
            <person name="Devi K.R."/>
            <person name="Agatsuma T."/>
            <person name="Nawaratna S."/>
            <person name="Gobert G.N."/>
            <person name="Jones M.K."/>
            <person name="Ragan M.A."/>
            <person name="McManus D.P."/>
            <person name="Krause L."/>
        </authorList>
    </citation>
    <scope>NUCLEOTIDE SEQUENCE [LARGE SCALE GENOMIC DNA]</scope>
    <source>
        <strain evidence="2 3">IND2009</strain>
    </source>
</reference>
<evidence type="ECO:0000313" key="3">
    <source>
        <dbReference type="Proteomes" id="UP000324629"/>
    </source>
</evidence>
<evidence type="ECO:0000313" key="2">
    <source>
        <dbReference type="EMBL" id="KAA3670346.1"/>
    </source>
</evidence>
<sequence>MTFCFFFLSITLQYMDNFPLLLTALVTFSLSLPLNLALIQVNALYASVDKLNEIVRCCLNVFDSLKRHYQRTKKPNTSCVNSSPSRFEIPITGPSEMVPLSSTDSSCEATANADDFLPTLIWVVLSANPPRLHSNLQFIMRFANQTRLNSGQAGYFFTNLVSVILFVRSLRVESVVRLRP</sequence>
<dbReference type="GO" id="GO:0030139">
    <property type="term" value="C:endocytic vesicle"/>
    <property type="evidence" value="ECO:0007669"/>
    <property type="project" value="TreeGrafter"/>
</dbReference>
<dbReference type="AlphaFoldDB" id="A0A5J4N485"/>
<name>A0A5J4N485_9TREM</name>
<proteinExistence type="predicted"/>
<dbReference type="GO" id="GO:0016192">
    <property type="term" value="P:vesicle-mediated transport"/>
    <property type="evidence" value="ECO:0007669"/>
    <property type="project" value="InterPro"/>
</dbReference>
<feature type="non-terminal residue" evidence="2">
    <location>
        <position position="180"/>
    </location>
</feature>
<feature type="domain" description="VPS9" evidence="1">
    <location>
        <begin position="1"/>
        <end position="176"/>
    </location>
</feature>
<dbReference type="PANTHER" id="PTHR23101:SF122">
    <property type="entry name" value="RABAPTIN-5-ASSOCIATED EXCHANGE FACTOR FOR RAB5"/>
    <property type="match status" value="1"/>
</dbReference>
<dbReference type="InterPro" id="IPR045046">
    <property type="entry name" value="Vps9-like"/>
</dbReference>
<dbReference type="InterPro" id="IPR003123">
    <property type="entry name" value="VPS9"/>
</dbReference>
<gene>
    <name evidence="2" type="ORF">DEA37_0012045</name>
</gene>
<accession>A0A5J4N485</accession>
<evidence type="ECO:0000259" key="1">
    <source>
        <dbReference type="PROSITE" id="PS51205"/>
    </source>
</evidence>
<dbReference type="GO" id="GO:0005829">
    <property type="term" value="C:cytosol"/>
    <property type="evidence" value="ECO:0007669"/>
    <property type="project" value="TreeGrafter"/>
</dbReference>
<comment type="caution">
    <text evidence="2">The sequence shown here is derived from an EMBL/GenBank/DDBJ whole genome shotgun (WGS) entry which is preliminary data.</text>
</comment>
<dbReference type="SUPFAM" id="SSF109993">
    <property type="entry name" value="VPS9 domain"/>
    <property type="match status" value="1"/>
</dbReference>
<dbReference type="Gene3D" id="1.20.1050.80">
    <property type="entry name" value="VPS9 domain"/>
    <property type="match status" value="1"/>
</dbReference>
<keyword evidence="3" id="KW-1185">Reference proteome</keyword>
<organism evidence="2 3">
    <name type="scientific">Paragonimus westermani</name>
    <dbReference type="NCBI Taxonomy" id="34504"/>
    <lineage>
        <taxon>Eukaryota</taxon>
        <taxon>Metazoa</taxon>
        <taxon>Spiralia</taxon>
        <taxon>Lophotrochozoa</taxon>
        <taxon>Platyhelminthes</taxon>
        <taxon>Trematoda</taxon>
        <taxon>Digenea</taxon>
        <taxon>Plagiorchiida</taxon>
        <taxon>Troglotremata</taxon>
        <taxon>Troglotrematidae</taxon>
        <taxon>Paragonimus</taxon>
    </lineage>
</organism>
<protein>
    <recommendedName>
        <fullName evidence="1">VPS9 domain-containing protein</fullName>
    </recommendedName>
</protein>
<dbReference type="Proteomes" id="UP000324629">
    <property type="component" value="Unassembled WGS sequence"/>
</dbReference>
<dbReference type="GO" id="GO:0031267">
    <property type="term" value="F:small GTPase binding"/>
    <property type="evidence" value="ECO:0007669"/>
    <property type="project" value="TreeGrafter"/>
</dbReference>
<dbReference type="GO" id="GO:0005085">
    <property type="term" value="F:guanyl-nucleotide exchange factor activity"/>
    <property type="evidence" value="ECO:0007669"/>
    <property type="project" value="InterPro"/>
</dbReference>
<dbReference type="PANTHER" id="PTHR23101">
    <property type="entry name" value="RAB GDP/GTP EXCHANGE FACTOR"/>
    <property type="match status" value="1"/>
</dbReference>